<evidence type="ECO:0000256" key="2">
    <source>
        <dbReference type="SAM" id="Phobius"/>
    </source>
</evidence>
<gene>
    <name evidence="3" type="ORF">Adt_13533</name>
</gene>
<protein>
    <submittedName>
        <fullName evidence="3">Heptahelical transmembrane protein 5</fullName>
    </submittedName>
</protein>
<proteinExistence type="predicted"/>
<accession>A0ABD1TX30</accession>
<dbReference type="AlphaFoldDB" id="A0ABD1TX30"/>
<keyword evidence="4" id="KW-1185">Reference proteome</keyword>
<evidence type="ECO:0000313" key="4">
    <source>
        <dbReference type="Proteomes" id="UP001604336"/>
    </source>
</evidence>
<evidence type="ECO:0000256" key="1">
    <source>
        <dbReference type="SAM" id="MobiDB-lite"/>
    </source>
</evidence>
<feature type="transmembrane region" description="Helical" evidence="2">
    <location>
        <begin position="20"/>
        <end position="41"/>
    </location>
</feature>
<keyword evidence="2" id="KW-0472">Membrane</keyword>
<sequence length="187" mass="21284">MLDNLCAKVFQLTSEPRITTFLLCRHLIGFFLFLCLTIYTAMKAPKVVDLHTLQNLPEVLRKADFHKLNTELRTCLPSLPNMPDLHRFLQELKTSLPSMGYLPSLSNWYIVELLPNCLPERLSNSNHTDECVLQPPPLLANREPITKKEGPPRIIPIAADRPYGHSDSKVGTQALQQRSRGRLSILF</sequence>
<organism evidence="3 4">
    <name type="scientific">Abeliophyllum distichum</name>
    <dbReference type="NCBI Taxonomy" id="126358"/>
    <lineage>
        <taxon>Eukaryota</taxon>
        <taxon>Viridiplantae</taxon>
        <taxon>Streptophyta</taxon>
        <taxon>Embryophyta</taxon>
        <taxon>Tracheophyta</taxon>
        <taxon>Spermatophyta</taxon>
        <taxon>Magnoliopsida</taxon>
        <taxon>eudicotyledons</taxon>
        <taxon>Gunneridae</taxon>
        <taxon>Pentapetalae</taxon>
        <taxon>asterids</taxon>
        <taxon>lamiids</taxon>
        <taxon>Lamiales</taxon>
        <taxon>Oleaceae</taxon>
        <taxon>Forsythieae</taxon>
        <taxon>Abeliophyllum</taxon>
    </lineage>
</organism>
<evidence type="ECO:0000313" key="3">
    <source>
        <dbReference type="EMBL" id="KAL2517286.1"/>
    </source>
</evidence>
<keyword evidence="2 3" id="KW-0812">Transmembrane</keyword>
<feature type="region of interest" description="Disordered" evidence="1">
    <location>
        <begin position="142"/>
        <end position="175"/>
    </location>
</feature>
<name>A0ABD1TX30_9LAMI</name>
<comment type="caution">
    <text evidence="3">The sequence shown here is derived from an EMBL/GenBank/DDBJ whole genome shotgun (WGS) entry which is preliminary data.</text>
</comment>
<reference evidence="4" key="1">
    <citation type="submission" date="2024-07" db="EMBL/GenBank/DDBJ databases">
        <title>Two chromosome-level genome assemblies of Korean endemic species Abeliophyllum distichum and Forsythia ovata (Oleaceae).</title>
        <authorList>
            <person name="Jang H."/>
        </authorList>
    </citation>
    <scope>NUCLEOTIDE SEQUENCE [LARGE SCALE GENOMIC DNA]</scope>
</reference>
<dbReference type="Proteomes" id="UP001604336">
    <property type="component" value="Unassembled WGS sequence"/>
</dbReference>
<keyword evidence="2" id="KW-1133">Transmembrane helix</keyword>
<dbReference type="EMBL" id="JBFOLK010000004">
    <property type="protein sequence ID" value="KAL2517286.1"/>
    <property type="molecule type" value="Genomic_DNA"/>
</dbReference>